<dbReference type="EMBL" id="JASNVW010000002">
    <property type="protein sequence ID" value="MDK6028499.1"/>
    <property type="molecule type" value="Genomic_DNA"/>
</dbReference>
<organism evidence="2 3">
    <name type="scientific">Ignisphaera cupida</name>
    <dbReference type="NCBI Taxonomy" id="3050454"/>
    <lineage>
        <taxon>Archaea</taxon>
        <taxon>Thermoproteota</taxon>
        <taxon>Thermoprotei</taxon>
        <taxon>Desulfurococcales</taxon>
        <taxon>Desulfurococcaceae</taxon>
        <taxon>Ignisphaera</taxon>
    </lineage>
</organism>
<comment type="caution">
    <text evidence="2">The sequence shown here is derived from an EMBL/GenBank/DDBJ whole genome shotgun (WGS) entry which is preliminary data.</text>
</comment>
<dbReference type="InterPro" id="IPR036866">
    <property type="entry name" value="RibonucZ/Hydroxyglut_hydro"/>
</dbReference>
<evidence type="ECO:0000313" key="3">
    <source>
        <dbReference type="Proteomes" id="UP001529235"/>
    </source>
</evidence>
<dbReference type="Proteomes" id="UP001529235">
    <property type="component" value="Unassembled WGS sequence"/>
</dbReference>
<dbReference type="PANTHER" id="PTHR43717:SF1">
    <property type="entry name" value="ANAEROBIC NITRIC OXIDE REDUCTASE FLAVORUBREDOXIN"/>
    <property type="match status" value="1"/>
</dbReference>
<dbReference type="PANTHER" id="PTHR43717">
    <property type="entry name" value="ANAEROBIC NITRIC OXIDE REDUCTASE FLAVORUBREDOXIN"/>
    <property type="match status" value="1"/>
</dbReference>
<dbReference type="SMART" id="SM00849">
    <property type="entry name" value="Lactamase_B"/>
    <property type="match status" value="1"/>
</dbReference>
<protein>
    <submittedName>
        <fullName evidence="2">FprA family A-type flavoprotein</fullName>
    </submittedName>
</protein>
<reference evidence="2 3" key="1">
    <citation type="submission" date="2023-05" db="EMBL/GenBank/DDBJ databases">
        <title>A new hyperthermophilic archaea 'Ignisphaera cupida' sp. nov. and description of the family 'Ignisphaeraceae' fam. nov.</title>
        <authorList>
            <person name="Podosokorskaya O.A."/>
            <person name="Elcheninov A.G."/>
            <person name="Klukina A."/>
            <person name="Merkel A.Y."/>
        </authorList>
    </citation>
    <scope>NUCLEOTIDE SEQUENCE [LARGE SCALE GENOMIC DNA]</scope>
    <source>
        <strain evidence="2 3">4213-co</strain>
    </source>
</reference>
<dbReference type="CDD" id="cd07709">
    <property type="entry name" value="flavodiiron_proteins_MBL-fold"/>
    <property type="match status" value="1"/>
</dbReference>
<evidence type="ECO:0000259" key="1">
    <source>
        <dbReference type="SMART" id="SM00849"/>
    </source>
</evidence>
<dbReference type="RefSeq" id="WP_285273482.1">
    <property type="nucleotide sequence ID" value="NZ_JASNVW010000002.1"/>
</dbReference>
<gene>
    <name evidence="2" type="ORF">QPL79_03900</name>
</gene>
<sequence>MPIPKVEVSRITKNVLMLRLCDDETKYFEGLWYIPEGVTYNAYIATLPEGAIVFDGWKHTYGELFIETLKQHVDLKDIKYVVVHHTEPDHSGSLKNLLSIVDAIVVGHPMVKDLLNSFYGLNTKFKAVSDNENITFSGYTLKFIHVPWLHWPDTIVSYLQEEKMLFSCDVFGSYGIPSKVFFDDMDEKEKNLFKWYSKKYFANIIGKYIDWVQKNLAKLQNQNLDIRIVATGHGPLYRDLKPILELYKFWSSKQFVKNKTTIVYTSMYRFVEKAVKIVEEEIKNIEAKYRIYGFTDTHRDAESDIIGDVLDSENIVLATSTYDADIFHLMKHIANLINAKIPENKKILILASYGWGSVAGKKLKELLSKFKVVDIIEFKGNQIDREQVKLALKRLFSN</sequence>
<dbReference type="InterPro" id="IPR045761">
    <property type="entry name" value="ODP_dom"/>
</dbReference>
<dbReference type="SUPFAM" id="SSF52218">
    <property type="entry name" value="Flavoproteins"/>
    <property type="match status" value="1"/>
</dbReference>
<feature type="domain" description="Metallo-beta-lactamase" evidence="1">
    <location>
        <begin position="39"/>
        <end position="216"/>
    </location>
</feature>
<dbReference type="AlphaFoldDB" id="A0ABD4Z5K5"/>
<keyword evidence="3" id="KW-1185">Reference proteome</keyword>
<name>A0ABD4Z5K5_9CREN</name>
<dbReference type="Pfam" id="PF19583">
    <property type="entry name" value="ODP"/>
    <property type="match status" value="1"/>
</dbReference>
<accession>A0ABD4Z5K5</accession>
<dbReference type="InterPro" id="IPR001279">
    <property type="entry name" value="Metallo-B-lactamas"/>
</dbReference>
<dbReference type="InterPro" id="IPR029039">
    <property type="entry name" value="Flavoprotein-like_sf"/>
</dbReference>
<dbReference type="SUPFAM" id="SSF56281">
    <property type="entry name" value="Metallo-hydrolase/oxidoreductase"/>
    <property type="match status" value="1"/>
</dbReference>
<evidence type="ECO:0000313" key="2">
    <source>
        <dbReference type="EMBL" id="MDK6028499.1"/>
    </source>
</evidence>
<proteinExistence type="predicted"/>
<dbReference type="Gene3D" id="3.60.15.10">
    <property type="entry name" value="Ribonuclease Z/Hydroxyacylglutathione hydrolase-like"/>
    <property type="match status" value="1"/>
</dbReference>
<dbReference type="Gene3D" id="3.40.50.360">
    <property type="match status" value="1"/>
</dbReference>